<name>A0ABD2XD30_9HYME</name>
<gene>
    <name evidence="1" type="ORF">TKK_004185</name>
</gene>
<evidence type="ECO:0000313" key="1">
    <source>
        <dbReference type="EMBL" id="KAL3403045.1"/>
    </source>
</evidence>
<protein>
    <submittedName>
        <fullName evidence="1">Uncharacterized protein</fullName>
    </submittedName>
</protein>
<sequence>MVHIRIVQWSPATSSAASFGQRQCNCSGMRHPFSPTERRVQQQQQQQQYMVIVKKNLRLHSSLRCCCVSVFVSREMQKYSTRARDESYLFGNRMPGVN</sequence>
<dbReference type="EMBL" id="JBJJXI010000032">
    <property type="protein sequence ID" value="KAL3403045.1"/>
    <property type="molecule type" value="Genomic_DNA"/>
</dbReference>
<dbReference type="AlphaFoldDB" id="A0ABD2XD30"/>
<comment type="caution">
    <text evidence="1">The sequence shown here is derived from an EMBL/GenBank/DDBJ whole genome shotgun (WGS) entry which is preliminary data.</text>
</comment>
<reference evidence="1 2" key="1">
    <citation type="journal article" date="2024" name="bioRxiv">
        <title>A reference genome for Trichogramma kaykai: A tiny desert-dwelling parasitoid wasp with competing sex-ratio distorters.</title>
        <authorList>
            <person name="Culotta J."/>
            <person name="Lindsey A.R."/>
        </authorList>
    </citation>
    <scope>NUCLEOTIDE SEQUENCE [LARGE SCALE GENOMIC DNA]</scope>
    <source>
        <strain evidence="1 2">KSX58</strain>
    </source>
</reference>
<keyword evidence="2" id="KW-1185">Reference proteome</keyword>
<proteinExistence type="predicted"/>
<evidence type="ECO:0000313" key="2">
    <source>
        <dbReference type="Proteomes" id="UP001627154"/>
    </source>
</evidence>
<dbReference type="Proteomes" id="UP001627154">
    <property type="component" value="Unassembled WGS sequence"/>
</dbReference>
<organism evidence="1 2">
    <name type="scientific">Trichogramma kaykai</name>
    <dbReference type="NCBI Taxonomy" id="54128"/>
    <lineage>
        <taxon>Eukaryota</taxon>
        <taxon>Metazoa</taxon>
        <taxon>Ecdysozoa</taxon>
        <taxon>Arthropoda</taxon>
        <taxon>Hexapoda</taxon>
        <taxon>Insecta</taxon>
        <taxon>Pterygota</taxon>
        <taxon>Neoptera</taxon>
        <taxon>Endopterygota</taxon>
        <taxon>Hymenoptera</taxon>
        <taxon>Apocrita</taxon>
        <taxon>Proctotrupomorpha</taxon>
        <taxon>Chalcidoidea</taxon>
        <taxon>Trichogrammatidae</taxon>
        <taxon>Trichogramma</taxon>
    </lineage>
</organism>
<accession>A0ABD2XD30</accession>